<keyword evidence="4" id="KW-0547">Nucleotide-binding</keyword>
<keyword evidence="5" id="KW-0418">Kinase</keyword>
<comment type="catalytic activity">
    <reaction evidence="7">
        <text>L-threonyl-[protein] + ATP = O-phospho-L-threonyl-[protein] + ADP + H(+)</text>
        <dbReference type="Rhea" id="RHEA:46608"/>
        <dbReference type="Rhea" id="RHEA-COMP:11060"/>
        <dbReference type="Rhea" id="RHEA-COMP:11605"/>
        <dbReference type="ChEBI" id="CHEBI:15378"/>
        <dbReference type="ChEBI" id="CHEBI:30013"/>
        <dbReference type="ChEBI" id="CHEBI:30616"/>
        <dbReference type="ChEBI" id="CHEBI:61977"/>
        <dbReference type="ChEBI" id="CHEBI:456216"/>
        <dbReference type="EC" id="2.7.11.1"/>
    </reaction>
</comment>
<evidence type="ECO:0000256" key="1">
    <source>
        <dbReference type="ARBA" id="ARBA00012513"/>
    </source>
</evidence>
<evidence type="ECO:0000256" key="8">
    <source>
        <dbReference type="ARBA" id="ARBA00048679"/>
    </source>
</evidence>
<dbReference type="InterPro" id="IPR001611">
    <property type="entry name" value="Leu-rich_rpt"/>
</dbReference>
<dbReference type="AlphaFoldDB" id="A0A0L9T4I0"/>
<dbReference type="EMBL" id="KQ258267">
    <property type="protein sequence ID" value="KOM25483.1"/>
    <property type="molecule type" value="Genomic_DNA"/>
</dbReference>
<dbReference type="PANTHER" id="PTHR48005">
    <property type="entry name" value="LEUCINE RICH REPEAT KINASE 2"/>
    <property type="match status" value="1"/>
</dbReference>
<dbReference type="Gene3D" id="3.80.10.10">
    <property type="entry name" value="Ribonuclease Inhibitor"/>
    <property type="match status" value="1"/>
</dbReference>
<dbReference type="InterPro" id="IPR051420">
    <property type="entry name" value="Ser_Thr_Kinases_DiverseReg"/>
</dbReference>
<evidence type="ECO:0000313" key="9">
    <source>
        <dbReference type="EMBL" id="KOM25483.1"/>
    </source>
</evidence>
<gene>
    <name evidence="9" type="ORF">LR48_Vigan107s000200</name>
</gene>
<dbReference type="GO" id="GO:0004674">
    <property type="term" value="F:protein serine/threonine kinase activity"/>
    <property type="evidence" value="ECO:0007669"/>
    <property type="project" value="UniProtKB-KW"/>
</dbReference>
<keyword evidence="3" id="KW-0808">Transferase</keyword>
<dbReference type="Pfam" id="PF00560">
    <property type="entry name" value="LRR_1"/>
    <property type="match status" value="1"/>
</dbReference>
<proteinExistence type="predicted"/>
<evidence type="ECO:0000256" key="3">
    <source>
        <dbReference type="ARBA" id="ARBA00022679"/>
    </source>
</evidence>
<organism evidence="9 10">
    <name type="scientific">Phaseolus angularis</name>
    <name type="common">Azuki bean</name>
    <name type="synonym">Vigna angularis</name>
    <dbReference type="NCBI Taxonomy" id="3914"/>
    <lineage>
        <taxon>Eukaryota</taxon>
        <taxon>Viridiplantae</taxon>
        <taxon>Streptophyta</taxon>
        <taxon>Embryophyta</taxon>
        <taxon>Tracheophyta</taxon>
        <taxon>Spermatophyta</taxon>
        <taxon>Magnoliopsida</taxon>
        <taxon>eudicotyledons</taxon>
        <taxon>Gunneridae</taxon>
        <taxon>Pentapetalae</taxon>
        <taxon>rosids</taxon>
        <taxon>fabids</taxon>
        <taxon>Fabales</taxon>
        <taxon>Fabaceae</taxon>
        <taxon>Papilionoideae</taxon>
        <taxon>50 kb inversion clade</taxon>
        <taxon>NPAAA clade</taxon>
        <taxon>indigoferoid/millettioid clade</taxon>
        <taxon>Phaseoleae</taxon>
        <taxon>Vigna</taxon>
    </lineage>
</organism>
<protein>
    <recommendedName>
        <fullName evidence="1">non-specific serine/threonine protein kinase</fullName>
        <ecNumber evidence="1">2.7.11.1</ecNumber>
    </recommendedName>
</protein>
<name>A0A0L9T4I0_PHAAN</name>
<evidence type="ECO:0000313" key="10">
    <source>
        <dbReference type="Proteomes" id="UP000053144"/>
    </source>
</evidence>
<dbReference type="GO" id="GO:0005524">
    <property type="term" value="F:ATP binding"/>
    <property type="evidence" value="ECO:0007669"/>
    <property type="project" value="UniProtKB-KW"/>
</dbReference>
<dbReference type="Proteomes" id="UP000053144">
    <property type="component" value="Unassembled WGS sequence"/>
</dbReference>
<dbReference type="SUPFAM" id="SSF56112">
    <property type="entry name" value="Protein kinase-like (PK-like)"/>
    <property type="match status" value="1"/>
</dbReference>
<accession>A0A0L9T4I0</accession>
<sequence>MVATVAAWCLVAGVNRGCILQRLVRILGAVIELNCLNLSRNNFSRSIPSSFWGISNLISFNISYNRLEGPLLKNGAFLNASIESLKNNKGVGGQGNVYKADFPLGEVYAVKKLHPGTNGEKPNFKAFENEIQALTEIRHRHEDSEDNRMVTTKNMSITTLGESSIQQDLVDLIRQMQCQI</sequence>
<dbReference type="EC" id="2.7.11.1" evidence="1"/>
<dbReference type="SUPFAM" id="SSF52058">
    <property type="entry name" value="L domain-like"/>
    <property type="match status" value="1"/>
</dbReference>
<evidence type="ECO:0000256" key="4">
    <source>
        <dbReference type="ARBA" id="ARBA00022741"/>
    </source>
</evidence>
<dbReference type="PANTHER" id="PTHR48005:SF70">
    <property type="entry name" value="MDIS1-INTERACTING RECEPTOR LIKE KINASE 2-LIKE"/>
    <property type="match status" value="1"/>
</dbReference>
<evidence type="ECO:0000256" key="5">
    <source>
        <dbReference type="ARBA" id="ARBA00022777"/>
    </source>
</evidence>
<dbReference type="Gramene" id="KOM25483">
    <property type="protein sequence ID" value="KOM25483"/>
    <property type="gene ID" value="LR48_Vigan107s000200"/>
</dbReference>
<comment type="catalytic activity">
    <reaction evidence="8">
        <text>L-seryl-[protein] + ATP = O-phospho-L-seryl-[protein] + ADP + H(+)</text>
        <dbReference type="Rhea" id="RHEA:17989"/>
        <dbReference type="Rhea" id="RHEA-COMP:9863"/>
        <dbReference type="Rhea" id="RHEA-COMP:11604"/>
        <dbReference type="ChEBI" id="CHEBI:15378"/>
        <dbReference type="ChEBI" id="CHEBI:29999"/>
        <dbReference type="ChEBI" id="CHEBI:30616"/>
        <dbReference type="ChEBI" id="CHEBI:83421"/>
        <dbReference type="ChEBI" id="CHEBI:456216"/>
        <dbReference type="EC" id="2.7.11.1"/>
    </reaction>
</comment>
<evidence type="ECO:0000256" key="6">
    <source>
        <dbReference type="ARBA" id="ARBA00022840"/>
    </source>
</evidence>
<dbReference type="STRING" id="3914.A0A0L9T4I0"/>
<evidence type="ECO:0000256" key="7">
    <source>
        <dbReference type="ARBA" id="ARBA00047899"/>
    </source>
</evidence>
<dbReference type="InterPro" id="IPR032675">
    <property type="entry name" value="LRR_dom_sf"/>
</dbReference>
<dbReference type="InterPro" id="IPR011009">
    <property type="entry name" value="Kinase-like_dom_sf"/>
</dbReference>
<keyword evidence="2" id="KW-0723">Serine/threonine-protein kinase</keyword>
<reference evidence="10" key="1">
    <citation type="journal article" date="2015" name="Proc. Natl. Acad. Sci. U.S.A.">
        <title>Genome sequencing of adzuki bean (Vigna angularis) provides insight into high starch and low fat accumulation and domestication.</title>
        <authorList>
            <person name="Yang K."/>
            <person name="Tian Z."/>
            <person name="Chen C."/>
            <person name="Luo L."/>
            <person name="Zhao B."/>
            <person name="Wang Z."/>
            <person name="Yu L."/>
            <person name="Li Y."/>
            <person name="Sun Y."/>
            <person name="Li W."/>
            <person name="Chen Y."/>
            <person name="Li Y."/>
            <person name="Zhang Y."/>
            <person name="Ai D."/>
            <person name="Zhao J."/>
            <person name="Shang C."/>
            <person name="Ma Y."/>
            <person name="Wu B."/>
            <person name="Wang M."/>
            <person name="Gao L."/>
            <person name="Sun D."/>
            <person name="Zhang P."/>
            <person name="Guo F."/>
            <person name="Wang W."/>
            <person name="Li Y."/>
            <person name="Wang J."/>
            <person name="Varshney R.K."/>
            <person name="Wang J."/>
            <person name="Ling H.Q."/>
            <person name="Wan P."/>
        </authorList>
    </citation>
    <scope>NUCLEOTIDE SEQUENCE</scope>
    <source>
        <strain evidence="10">cv. Jingnong 6</strain>
    </source>
</reference>
<keyword evidence="6" id="KW-0067">ATP-binding</keyword>
<evidence type="ECO:0000256" key="2">
    <source>
        <dbReference type="ARBA" id="ARBA00022527"/>
    </source>
</evidence>
<dbReference type="Gene3D" id="3.30.200.20">
    <property type="entry name" value="Phosphorylase Kinase, domain 1"/>
    <property type="match status" value="1"/>
</dbReference>